<dbReference type="AlphaFoldDB" id="A0A3S0BG38"/>
<keyword evidence="1 2" id="KW-0808">Transferase</keyword>
<dbReference type="EMBL" id="RXHJ01000008">
    <property type="protein sequence ID" value="RSZ63177.1"/>
    <property type="molecule type" value="Genomic_DNA"/>
</dbReference>
<name>A0A3S0BG38_9CORY</name>
<proteinExistence type="predicted"/>
<dbReference type="InterPro" id="IPR023606">
    <property type="entry name" value="CoA-Trfase_III_dom_1_sf"/>
</dbReference>
<evidence type="ECO:0000313" key="2">
    <source>
        <dbReference type="EMBL" id="RSZ63177.1"/>
    </source>
</evidence>
<dbReference type="InterPro" id="IPR003673">
    <property type="entry name" value="CoA-Trfase_fam_III"/>
</dbReference>
<reference evidence="2 3" key="1">
    <citation type="submission" date="2018-12" db="EMBL/GenBank/DDBJ databases">
        <title>YIM 101343 draft genome.</title>
        <authorList>
            <person name="Chen X."/>
        </authorList>
    </citation>
    <scope>NUCLEOTIDE SEQUENCE [LARGE SCALE GENOMIC DNA]</scope>
    <source>
        <strain evidence="2 3">YIM 101343</strain>
    </source>
</reference>
<organism evidence="2 3">
    <name type="scientific">Corynebacterium hylobatis</name>
    <dbReference type="NCBI Taxonomy" id="1859290"/>
    <lineage>
        <taxon>Bacteria</taxon>
        <taxon>Bacillati</taxon>
        <taxon>Actinomycetota</taxon>
        <taxon>Actinomycetes</taxon>
        <taxon>Mycobacteriales</taxon>
        <taxon>Corynebacteriaceae</taxon>
        <taxon>Corynebacterium</taxon>
    </lineage>
</organism>
<gene>
    <name evidence="2" type="ORF">EAH68_08325</name>
</gene>
<keyword evidence="3" id="KW-1185">Reference proteome</keyword>
<dbReference type="Gene3D" id="3.40.50.10540">
    <property type="entry name" value="Crotonobetainyl-coa:carnitine coa-transferase, domain 1"/>
    <property type="match status" value="1"/>
</dbReference>
<sequence length="415" mass="44438">MTQNQQDTSNMPLDGIRVLELGNYIAAPFASRIFGDFGADVIKIEKPGGDELRDWRRPVGDISMLFRTVGRNKRSVVLDLRTGAGIDAVKRLIAASDVIIENFRPGTIEKWGIGPDVIAGLNSDAVLVRISGYGQTGPYRNRAGFGSAAESFGGLRYVTGEADRPAARAAASMADTVAGLYGALGALMLMLQRARGRHSDARVVDVGLYEGVFSLLESLVPEYDAYGMVRQRSGGKLPGVVPMGAYPCSDDLEIVIGGNASSVFKRLMNVIGRPDLAEDESLVTAEGRQAREEELNDLITAWTRSVPLKEAQKLLDAAGVPAGPVYDAPGIAEDEHYQARGMVEEHLVQVETDAEPRPVRFPGVVPKIPGAEGSTRWLGPELGEHTLEVLRDVAGLDEDAARALADSTTDALVKG</sequence>
<dbReference type="OrthoDB" id="9797653at2"/>
<dbReference type="Gene3D" id="3.30.1540.10">
    <property type="entry name" value="formyl-coa transferase, domain 3"/>
    <property type="match status" value="1"/>
</dbReference>
<dbReference type="InterPro" id="IPR050483">
    <property type="entry name" value="CoA-transferase_III_domain"/>
</dbReference>
<dbReference type="PANTHER" id="PTHR48207:SF3">
    <property type="entry name" value="SUCCINATE--HYDROXYMETHYLGLUTARATE COA-TRANSFERASE"/>
    <property type="match status" value="1"/>
</dbReference>
<evidence type="ECO:0000256" key="1">
    <source>
        <dbReference type="ARBA" id="ARBA00022679"/>
    </source>
</evidence>
<dbReference type="PANTHER" id="PTHR48207">
    <property type="entry name" value="SUCCINATE--HYDROXYMETHYLGLUTARATE COA-TRANSFERASE"/>
    <property type="match status" value="1"/>
</dbReference>
<dbReference type="Proteomes" id="UP000274907">
    <property type="component" value="Unassembled WGS sequence"/>
</dbReference>
<dbReference type="GO" id="GO:0008410">
    <property type="term" value="F:CoA-transferase activity"/>
    <property type="evidence" value="ECO:0007669"/>
    <property type="project" value="TreeGrafter"/>
</dbReference>
<dbReference type="InterPro" id="IPR044855">
    <property type="entry name" value="CoA-Trfase_III_dom3_sf"/>
</dbReference>
<dbReference type="Pfam" id="PF02515">
    <property type="entry name" value="CoA_transf_3"/>
    <property type="match status" value="1"/>
</dbReference>
<dbReference type="SUPFAM" id="SSF89796">
    <property type="entry name" value="CoA-transferase family III (CaiB/BaiF)"/>
    <property type="match status" value="1"/>
</dbReference>
<dbReference type="RefSeq" id="WP_126120866.1">
    <property type="nucleotide sequence ID" value="NZ_RXHJ01000008.1"/>
</dbReference>
<protein>
    <submittedName>
        <fullName evidence="2">CoA transferase</fullName>
    </submittedName>
</protein>
<evidence type="ECO:0000313" key="3">
    <source>
        <dbReference type="Proteomes" id="UP000274907"/>
    </source>
</evidence>
<accession>A0A3S0BG38</accession>
<comment type="caution">
    <text evidence="2">The sequence shown here is derived from an EMBL/GenBank/DDBJ whole genome shotgun (WGS) entry which is preliminary data.</text>
</comment>